<sequence length="106" mass="11680">PTRLLDLESGNTTDGIRLLETAFASLPTPVHYAALSYCEEPKHAADVQLSTTPDTYSAHPEGISACSITRSLQDAITKTRALSIRYLWVDALCIIQGDLNDWMRES</sequence>
<organism evidence="2 3">
    <name type="scientific">Lentithecium fluviatile CBS 122367</name>
    <dbReference type="NCBI Taxonomy" id="1168545"/>
    <lineage>
        <taxon>Eukaryota</taxon>
        <taxon>Fungi</taxon>
        <taxon>Dikarya</taxon>
        <taxon>Ascomycota</taxon>
        <taxon>Pezizomycotina</taxon>
        <taxon>Dothideomycetes</taxon>
        <taxon>Pleosporomycetidae</taxon>
        <taxon>Pleosporales</taxon>
        <taxon>Massarineae</taxon>
        <taxon>Lentitheciaceae</taxon>
        <taxon>Lentithecium</taxon>
    </lineage>
</organism>
<dbReference type="EMBL" id="MU005572">
    <property type="protein sequence ID" value="KAF2689279.1"/>
    <property type="molecule type" value="Genomic_DNA"/>
</dbReference>
<accession>A0A6G1JGM3</accession>
<name>A0A6G1JGM3_9PLEO</name>
<dbReference type="PANTHER" id="PTHR33112:SF16">
    <property type="entry name" value="HETEROKARYON INCOMPATIBILITY DOMAIN-CONTAINING PROTEIN"/>
    <property type="match status" value="1"/>
</dbReference>
<dbReference type="Proteomes" id="UP000799291">
    <property type="component" value="Unassembled WGS sequence"/>
</dbReference>
<feature type="domain" description="Heterokaryon incompatibility" evidence="1">
    <location>
        <begin position="32"/>
        <end position="105"/>
    </location>
</feature>
<dbReference type="OrthoDB" id="2958217at2759"/>
<evidence type="ECO:0000313" key="3">
    <source>
        <dbReference type="Proteomes" id="UP000799291"/>
    </source>
</evidence>
<keyword evidence="3" id="KW-1185">Reference proteome</keyword>
<dbReference type="PANTHER" id="PTHR33112">
    <property type="entry name" value="DOMAIN PROTEIN, PUTATIVE-RELATED"/>
    <property type="match status" value="1"/>
</dbReference>
<dbReference type="InterPro" id="IPR010730">
    <property type="entry name" value="HET"/>
</dbReference>
<proteinExistence type="predicted"/>
<dbReference type="AlphaFoldDB" id="A0A6G1JGM3"/>
<gene>
    <name evidence="2" type="ORF">K458DRAFT_290863</name>
</gene>
<feature type="non-terminal residue" evidence="2">
    <location>
        <position position="1"/>
    </location>
</feature>
<evidence type="ECO:0000313" key="2">
    <source>
        <dbReference type="EMBL" id="KAF2689279.1"/>
    </source>
</evidence>
<protein>
    <submittedName>
        <fullName evidence="2">HET-domain-containing protein</fullName>
    </submittedName>
</protein>
<dbReference type="Pfam" id="PF06985">
    <property type="entry name" value="HET"/>
    <property type="match status" value="1"/>
</dbReference>
<evidence type="ECO:0000259" key="1">
    <source>
        <dbReference type="Pfam" id="PF06985"/>
    </source>
</evidence>
<reference evidence="2" key="1">
    <citation type="journal article" date="2020" name="Stud. Mycol.">
        <title>101 Dothideomycetes genomes: a test case for predicting lifestyles and emergence of pathogens.</title>
        <authorList>
            <person name="Haridas S."/>
            <person name="Albert R."/>
            <person name="Binder M."/>
            <person name="Bloem J."/>
            <person name="Labutti K."/>
            <person name="Salamov A."/>
            <person name="Andreopoulos B."/>
            <person name="Baker S."/>
            <person name="Barry K."/>
            <person name="Bills G."/>
            <person name="Bluhm B."/>
            <person name="Cannon C."/>
            <person name="Castanera R."/>
            <person name="Culley D."/>
            <person name="Daum C."/>
            <person name="Ezra D."/>
            <person name="Gonzalez J."/>
            <person name="Henrissat B."/>
            <person name="Kuo A."/>
            <person name="Liang C."/>
            <person name="Lipzen A."/>
            <person name="Lutzoni F."/>
            <person name="Magnuson J."/>
            <person name="Mondo S."/>
            <person name="Nolan M."/>
            <person name="Ohm R."/>
            <person name="Pangilinan J."/>
            <person name="Park H.-J."/>
            <person name="Ramirez L."/>
            <person name="Alfaro M."/>
            <person name="Sun H."/>
            <person name="Tritt A."/>
            <person name="Yoshinaga Y."/>
            <person name="Zwiers L.-H."/>
            <person name="Turgeon B."/>
            <person name="Goodwin S."/>
            <person name="Spatafora J."/>
            <person name="Crous P."/>
            <person name="Grigoriev I."/>
        </authorList>
    </citation>
    <scope>NUCLEOTIDE SEQUENCE</scope>
    <source>
        <strain evidence="2">CBS 122367</strain>
    </source>
</reference>